<name>A0ABU7WPQ9_9ACTN</name>
<keyword evidence="7" id="KW-1185">Reference proteome</keyword>
<dbReference type="InterPro" id="IPR050482">
    <property type="entry name" value="Sensor_HK_TwoCompSys"/>
</dbReference>
<comment type="catalytic activity">
    <reaction evidence="1">
        <text>ATP + protein L-histidine = ADP + protein N-phospho-L-histidine.</text>
        <dbReference type="EC" id="2.7.13.3"/>
    </reaction>
</comment>
<evidence type="ECO:0000256" key="1">
    <source>
        <dbReference type="ARBA" id="ARBA00000085"/>
    </source>
</evidence>
<keyword evidence="4" id="KW-0418">Kinase</keyword>
<dbReference type="Proteomes" id="UP001348265">
    <property type="component" value="Unassembled WGS sequence"/>
</dbReference>
<dbReference type="Gene3D" id="3.30.565.10">
    <property type="entry name" value="Histidine kinase-like ATPase, C-terminal domain"/>
    <property type="match status" value="1"/>
</dbReference>
<gene>
    <name evidence="6" type="ORF">RB636_09865</name>
</gene>
<dbReference type="EC" id="2.7.13.3" evidence="2"/>
<reference evidence="6 7" key="1">
    <citation type="submission" date="2023-08" db="EMBL/GenBank/DDBJ databases">
        <authorList>
            <person name="Sharma P."/>
            <person name="Verma V."/>
            <person name="Mohan M.K."/>
            <person name="Dubey A.K."/>
        </authorList>
    </citation>
    <scope>NUCLEOTIDE SEQUENCE [LARGE SCALE GENOMIC DNA]</scope>
    <source>
        <strain evidence="6 7">ADP4</strain>
    </source>
</reference>
<keyword evidence="5" id="KW-0902">Two-component regulatory system</keyword>
<organism evidence="6 7">
    <name type="scientific">Streptomyces chrestomyceticus</name>
    <dbReference type="NCBI Taxonomy" id="68185"/>
    <lineage>
        <taxon>Bacteria</taxon>
        <taxon>Bacillati</taxon>
        <taxon>Actinomycetota</taxon>
        <taxon>Actinomycetes</taxon>
        <taxon>Kitasatosporales</taxon>
        <taxon>Streptomycetaceae</taxon>
        <taxon>Streptomyces</taxon>
    </lineage>
</organism>
<evidence type="ECO:0000256" key="2">
    <source>
        <dbReference type="ARBA" id="ARBA00012438"/>
    </source>
</evidence>
<sequence length="55" mass="5816">MTDDGQIDPARSVNHGFGLLGMTERVQLLGGTLRAGPAPEGGWAVDAELPTKVRR</sequence>
<evidence type="ECO:0000313" key="7">
    <source>
        <dbReference type="Proteomes" id="UP001348265"/>
    </source>
</evidence>
<dbReference type="SUPFAM" id="SSF55874">
    <property type="entry name" value="ATPase domain of HSP90 chaperone/DNA topoisomerase II/histidine kinase"/>
    <property type="match status" value="1"/>
</dbReference>
<comment type="caution">
    <text evidence="6">The sequence shown here is derived from an EMBL/GenBank/DDBJ whole genome shotgun (WGS) entry which is preliminary data.</text>
</comment>
<dbReference type="CDD" id="cd16917">
    <property type="entry name" value="HATPase_UhpB-NarQ-NarX-like"/>
    <property type="match status" value="1"/>
</dbReference>
<evidence type="ECO:0000313" key="6">
    <source>
        <dbReference type="EMBL" id="MEF3113502.1"/>
    </source>
</evidence>
<dbReference type="EMBL" id="JAVFKM010000004">
    <property type="protein sequence ID" value="MEF3113502.1"/>
    <property type="molecule type" value="Genomic_DNA"/>
</dbReference>
<accession>A0ABU7WPQ9</accession>
<dbReference type="PANTHER" id="PTHR24421">
    <property type="entry name" value="NITRATE/NITRITE SENSOR PROTEIN NARX-RELATED"/>
    <property type="match status" value="1"/>
</dbReference>
<keyword evidence="3" id="KW-0808">Transferase</keyword>
<protein>
    <recommendedName>
        <fullName evidence="2">histidine kinase</fullName>
        <ecNumber evidence="2">2.7.13.3</ecNumber>
    </recommendedName>
</protein>
<dbReference type="InterPro" id="IPR036890">
    <property type="entry name" value="HATPase_C_sf"/>
</dbReference>
<evidence type="ECO:0000256" key="4">
    <source>
        <dbReference type="ARBA" id="ARBA00022777"/>
    </source>
</evidence>
<dbReference type="PANTHER" id="PTHR24421:SF10">
    <property type="entry name" value="NITRATE_NITRITE SENSOR PROTEIN NARQ"/>
    <property type="match status" value="1"/>
</dbReference>
<evidence type="ECO:0000256" key="5">
    <source>
        <dbReference type="ARBA" id="ARBA00023012"/>
    </source>
</evidence>
<proteinExistence type="predicted"/>
<evidence type="ECO:0000256" key="3">
    <source>
        <dbReference type="ARBA" id="ARBA00022679"/>
    </source>
</evidence>